<feature type="transmembrane region" description="Helical" evidence="2">
    <location>
        <begin position="80"/>
        <end position="99"/>
    </location>
</feature>
<dbReference type="Pfam" id="PF00487">
    <property type="entry name" value="FA_desaturase"/>
    <property type="match status" value="1"/>
</dbReference>
<dbReference type="PANTHER" id="PTHR19353:SF19">
    <property type="entry name" value="DELTA(5) FATTY ACID DESATURASE C-RELATED"/>
    <property type="match status" value="1"/>
</dbReference>
<dbReference type="EMBL" id="CP146203">
    <property type="protein sequence ID" value="XBH21466.1"/>
    <property type="molecule type" value="Genomic_DNA"/>
</dbReference>
<reference evidence="4" key="1">
    <citation type="submission" date="2024-02" db="EMBL/GenBank/DDBJ databases">
        <title>Tomenella chthoni gen. nov. sp. nov., a member of the family Jonesiaceae isolated from bat guano.</title>
        <authorList>
            <person name="Miller S.L."/>
            <person name="King J."/>
            <person name="Sankaranarayanan K."/>
            <person name="Lawson P.A."/>
        </authorList>
    </citation>
    <scope>NUCLEOTIDE SEQUENCE</scope>
    <source>
        <strain evidence="4">BS-20</strain>
    </source>
</reference>
<dbReference type="GO" id="GO:0016717">
    <property type="term" value="F:oxidoreductase activity, acting on paired donors, with oxidation of a pair of donors resulting in the reduction of molecular oxygen to two molecules of water"/>
    <property type="evidence" value="ECO:0007669"/>
    <property type="project" value="TreeGrafter"/>
</dbReference>
<feature type="transmembrane region" description="Helical" evidence="2">
    <location>
        <begin position="216"/>
        <end position="234"/>
    </location>
</feature>
<feature type="region of interest" description="Disordered" evidence="1">
    <location>
        <begin position="1"/>
        <end position="29"/>
    </location>
</feature>
<evidence type="ECO:0000256" key="1">
    <source>
        <dbReference type="SAM" id="MobiDB-lite"/>
    </source>
</evidence>
<dbReference type="AlphaFoldDB" id="A0AAU7DXL0"/>
<dbReference type="PIRSF" id="PIRSF015921">
    <property type="entry name" value="FA_sphinglp_des"/>
    <property type="match status" value="1"/>
</dbReference>
<dbReference type="GO" id="GO:0008610">
    <property type="term" value="P:lipid biosynthetic process"/>
    <property type="evidence" value="ECO:0007669"/>
    <property type="project" value="UniProtKB-ARBA"/>
</dbReference>
<sequence length="379" mass="42383">MPGVTISSTTLTPPSPQSPRSKPTRTRGTAGAANYTRIIAEIKAAGLLHRRTGYYITLFAILMALTGGLITGFILLGDSWFQLLIAAGLAVILTQISFITHEAAHRQVFTSGPTNDRVGRILANAFVGISYQWWMNKHTKHHANPNTVGKDPDIDMEALSFTTEQAQVKTGFMKWLVERQGYAFFPLLTLEGLNLHLESIKYLFVSPKVKNRAKEITTILLRLSIYFALIFWVLPLGLAFAFIGVQMAVFGVYMGASFAPNHKGMPLIGRTTTIDFFSRQVLTSRNIGSKHMFGNRFLNIFYGGLNYQVEHHLFPSMPRPNLHAASVLVRKYCEELSVPYTVTTMRHSYAQVITYLNKVGLSGRDPFECPMVADMRPQF</sequence>
<proteinExistence type="predicted"/>
<feature type="compositionally biased region" description="Low complexity" evidence="1">
    <location>
        <begin position="1"/>
        <end position="12"/>
    </location>
</feature>
<protein>
    <submittedName>
        <fullName evidence="4">Acyl-CoA desaturase</fullName>
        <ecNumber evidence="4">1.14.19.-</ecNumber>
    </submittedName>
</protein>
<evidence type="ECO:0000313" key="4">
    <source>
        <dbReference type="EMBL" id="XBH21466.1"/>
    </source>
</evidence>
<dbReference type="CDD" id="cd03506">
    <property type="entry name" value="Delta6-FADS-like"/>
    <property type="match status" value="1"/>
</dbReference>
<keyword evidence="4" id="KW-0560">Oxidoreductase</keyword>
<organism evidence="4">
    <name type="scientific">Jonesiaceae bacterium BS-20</name>
    <dbReference type="NCBI Taxonomy" id="3120821"/>
    <lineage>
        <taxon>Bacteria</taxon>
        <taxon>Bacillati</taxon>
        <taxon>Actinomycetota</taxon>
        <taxon>Actinomycetes</taxon>
        <taxon>Micrococcales</taxon>
        <taxon>Jonesiaceae</taxon>
    </lineage>
</organism>
<keyword evidence="2" id="KW-0812">Transmembrane</keyword>
<evidence type="ECO:0000256" key="2">
    <source>
        <dbReference type="SAM" id="Phobius"/>
    </source>
</evidence>
<accession>A0AAU7DXL0</accession>
<evidence type="ECO:0000259" key="3">
    <source>
        <dbReference type="Pfam" id="PF00487"/>
    </source>
</evidence>
<gene>
    <name evidence="4" type="ORF">V5R04_14835</name>
</gene>
<name>A0AAU7DXL0_9MICO</name>
<dbReference type="InterPro" id="IPR012171">
    <property type="entry name" value="Fatty_acid_desaturase"/>
</dbReference>
<dbReference type="EC" id="1.14.19.-" evidence="4"/>
<dbReference type="InterPro" id="IPR005804">
    <property type="entry name" value="FA_desaturase_dom"/>
</dbReference>
<keyword evidence="2" id="KW-0472">Membrane</keyword>
<keyword evidence="2" id="KW-1133">Transmembrane helix</keyword>
<dbReference type="PANTHER" id="PTHR19353">
    <property type="entry name" value="FATTY ACID DESATURASE 2"/>
    <property type="match status" value="1"/>
</dbReference>
<dbReference type="GO" id="GO:0016020">
    <property type="term" value="C:membrane"/>
    <property type="evidence" value="ECO:0007669"/>
    <property type="project" value="TreeGrafter"/>
</dbReference>
<feature type="domain" description="Fatty acid desaturase" evidence="3">
    <location>
        <begin position="79"/>
        <end position="342"/>
    </location>
</feature>
<feature type="transmembrane region" description="Helical" evidence="2">
    <location>
        <begin position="53"/>
        <end position="74"/>
    </location>
</feature>